<keyword evidence="1" id="KW-0732">Signal</keyword>
<evidence type="ECO:0000256" key="1">
    <source>
        <dbReference type="SAM" id="SignalP"/>
    </source>
</evidence>
<evidence type="ECO:0000313" key="3">
    <source>
        <dbReference type="Proteomes" id="UP000007014"/>
    </source>
</evidence>
<dbReference type="Gramene" id="CMN171CT">
    <property type="protein sequence ID" value="CMN171CT"/>
    <property type="gene ID" value="CMN171C"/>
</dbReference>
<organism evidence="2 3">
    <name type="scientific">Cyanidioschyzon merolae (strain NIES-3377 / 10D)</name>
    <name type="common">Unicellular red alga</name>
    <dbReference type="NCBI Taxonomy" id="280699"/>
    <lineage>
        <taxon>Eukaryota</taxon>
        <taxon>Rhodophyta</taxon>
        <taxon>Bangiophyceae</taxon>
        <taxon>Cyanidiales</taxon>
        <taxon>Cyanidiaceae</taxon>
        <taxon>Cyanidioschyzon</taxon>
    </lineage>
</organism>
<evidence type="ECO:0000313" key="2">
    <source>
        <dbReference type="EMBL" id="BAM81277.1"/>
    </source>
</evidence>
<reference evidence="2 3" key="1">
    <citation type="journal article" date="2004" name="Nature">
        <title>Genome sequence of the ultrasmall unicellular red alga Cyanidioschyzon merolae 10D.</title>
        <authorList>
            <person name="Matsuzaki M."/>
            <person name="Misumi O."/>
            <person name="Shin-i T."/>
            <person name="Maruyama S."/>
            <person name="Takahara M."/>
            <person name="Miyagishima S."/>
            <person name="Mori T."/>
            <person name="Nishida K."/>
            <person name="Yagisawa F."/>
            <person name="Nishida K."/>
            <person name="Yoshida Y."/>
            <person name="Nishimura Y."/>
            <person name="Nakao S."/>
            <person name="Kobayashi T."/>
            <person name="Momoyama Y."/>
            <person name="Higashiyama T."/>
            <person name="Minoda A."/>
            <person name="Sano M."/>
            <person name="Nomoto H."/>
            <person name="Oishi K."/>
            <person name="Hayashi H."/>
            <person name="Ohta F."/>
            <person name="Nishizaka S."/>
            <person name="Haga S."/>
            <person name="Miura S."/>
            <person name="Morishita T."/>
            <person name="Kabeya Y."/>
            <person name="Terasawa K."/>
            <person name="Suzuki Y."/>
            <person name="Ishii Y."/>
            <person name="Asakawa S."/>
            <person name="Takano H."/>
            <person name="Ohta N."/>
            <person name="Kuroiwa H."/>
            <person name="Tanaka K."/>
            <person name="Shimizu N."/>
            <person name="Sugano S."/>
            <person name="Sato N."/>
            <person name="Nozaki H."/>
            <person name="Ogasawara N."/>
            <person name="Kohara Y."/>
            <person name="Kuroiwa T."/>
        </authorList>
    </citation>
    <scope>NUCLEOTIDE SEQUENCE [LARGE SCALE GENOMIC DNA]</scope>
    <source>
        <strain evidence="2 3">10D</strain>
    </source>
</reference>
<dbReference type="KEGG" id="cme:CYME_CMN171C"/>
<proteinExistence type="predicted"/>
<dbReference type="GeneID" id="16995189"/>
<feature type="chain" id="PRO_5004017924" description="Secreted protein" evidence="1">
    <location>
        <begin position="22"/>
        <end position="132"/>
    </location>
</feature>
<dbReference type="RefSeq" id="XP_005537313.1">
    <property type="nucleotide sequence ID" value="XM_005537256.1"/>
</dbReference>
<protein>
    <recommendedName>
        <fullName evidence="4">Secreted protein</fullName>
    </recommendedName>
</protein>
<dbReference type="EMBL" id="AP006496">
    <property type="protein sequence ID" value="BAM81277.1"/>
    <property type="molecule type" value="Genomic_DNA"/>
</dbReference>
<accession>M1VEF7</accession>
<feature type="signal peptide" evidence="1">
    <location>
        <begin position="1"/>
        <end position="21"/>
    </location>
</feature>
<keyword evidence="3" id="KW-1185">Reference proteome</keyword>
<gene>
    <name evidence="2" type="ORF">CYME_CMN171C</name>
</gene>
<dbReference type="Proteomes" id="UP000007014">
    <property type="component" value="Chromosome 14"/>
</dbReference>
<dbReference type="HOGENOM" id="CLU_1920064_0_0_1"/>
<sequence length="132" mass="14610">MAACHFYKMSLLLFSADVTSAGWDLSVSVGAGACCFADVARRETGSSGAYPVSRSENLPLYLNKSRCTWHLPRHPAQRPRAAVLAHYSSTAGNRYSAAAFARYFRDQSDSLFHKTECTETRTSVPPFRQRAL</sequence>
<name>M1VEF7_CYAM1</name>
<dbReference type="AlphaFoldDB" id="M1VEF7"/>
<reference evidence="2 3" key="2">
    <citation type="journal article" date="2007" name="BMC Biol.">
        <title>A 100%-complete sequence reveals unusually simple genomic features in the hot-spring red alga Cyanidioschyzon merolae.</title>
        <authorList>
            <person name="Nozaki H."/>
            <person name="Takano H."/>
            <person name="Misumi O."/>
            <person name="Terasawa K."/>
            <person name="Matsuzaki M."/>
            <person name="Maruyama S."/>
            <person name="Nishida K."/>
            <person name="Yagisawa F."/>
            <person name="Yoshida Y."/>
            <person name="Fujiwara T."/>
            <person name="Takio S."/>
            <person name="Tamura K."/>
            <person name="Chung S.J."/>
            <person name="Nakamura S."/>
            <person name="Kuroiwa H."/>
            <person name="Tanaka K."/>
            <person name="Sato N."/>
            <person name="Kuroiwa T."/>
        </authorList>
    </citation>
    <scope>NUCLEOTIDE SEQUENCE [LARGE SCALE GENOMIC DNA]</scope>
    <source>
        <strain evidence="2 3">10D</strain>
    </source>
</reference>
<evidence type="ECO:0008006" key="4">
    <source>
        <dbReference type="Google" id="ProtNLM"/>
    </source>
</evidence>